<reference evidence="2" key="2">
    <citation type="submission" date="2015-01" db="EMBL/GenBank/DDBJ databases">
        <title>Evolutionary Origins and Diversification of the Mycorrhizal Mutualists.</title>
        <authorList>
            <consortium name="DOE Joint Genome Institute"/>
            <consortium name="Mycorrhizal Genomics Consortium"/>
            <person name="Kohler A."/>
            <person name="Kuo A."/>
            <person name="Nagy L.G."/>
            <person name="Floudas D."/>
            <person name="Copeland A."/>
            <person name="Barry K.W."/>
            <person name="Cichocki N."/>
            <person name="Veneault-Fourrey C."/>
            <person name="LaButti K."/>
            <person name="Lindquist E.A."/>
            <person name="Lipzen A."/>
            <person name="Lundell T."/>
            <person name="Morin E."/>
            <person name="Murat C."/>
            <person name="Riley R."/>
            <person name="Ohm R."/>
            <person name="Sun H."/>
            <person name="Tunlid A."/>
            <person name="Henrissat B."/>
            <person name="Grigoriev I.V."/>
            <person name="Hibbett D.S."/>
            <person name="Martin F."/>
        </authorList>
    </citation>
    <scope>NUCLEOTIDE SEQUENCE [LARGE SCALE GENOMIC DNA]</scope>
    <source>
        <strain evidence="2">Foug A</strain>
    </source>
</reference>
<organism evidence="1 2">
    <name type="scientific">Scleroderma citrinum Foug A</name>
    <dbReference type="NCBI Taxonomy" id="1036808"/>
    <lineage>
        <taxon>Eukaryota</taxon>
        <taxon>Fungi</taxon>
        <taxon>Dikarya</taxon>
        <taxon>Basidiomycota</taxon>
        <taxon>Agaricomycotina</taxon>
        <taxon>Agaricomycetes</taxon>
        <taxon>Agaricomycetidae</taxon>
        <taxon>Boletales</taxon>
        <taxon>Sclerodermatineae</taxon>
        <taxon>Sclerodermataceae</taxon>
        <taxon>Scleroderma</taxon>
    </lineage>
</organism>
<dbReference type="EMBL" id="KN822035">
    <property type="protein sequence ID" value="KIM63402.1"/>
    <property type="molecule type" value="Genomic_DNA"/>
</dbReference>
<evidence type="ECO:0000313" key="2">
    <source>
        <dbReference type="Proteomes" id="UP000053989"/>
    </source>
</evidence>
<dbReference type="OrthoDB" id="3237250at2759"/>
<dbReference type="STRING" id="1036808.A0A0C3AEM4"/>
<evidence type="ECO:0000313" key="1">
    <source>
        <dbReference type="EMBL" id="KIM63402.1"/>
    </source>
</evidence>
<dbReference type="InParanoid" id="A0A0C3AEM4"/>
<reference evidence="1 2" key="1">
    <citation type="submission" date="2014-04" db="EMBL/GenBank/DDBJ databases">
        <authorList>
            <consortium name="DOE Joint Genome Institute"/>
            <person name="Kuo A."/>
            <person name="Kohler A."/>
            <person name="Nagy L.G."/>
            <person name="Floudas D."/>
            <person name="Copeland A."/>
            <person name="Barry K.W."/>
            <person name="Cichocki N."/>
            <person name="Veneault-Fourrey C."/>
            <person name="LaButti K."/>
            <person name="Lindquist E.A."/>
            <person name="Lipzen A."/>
            <person name="Lundell T."/>
            <person name="Morin E."/>
            <person name="Murat C."/>
            <person name="Sun H."/>
            <person name="Tunlid A."/>
            <person name="Henrissat B."/>
            <person name="Grigoriev I.V."/>
            <person name="Hibbett D.S."/>
            <person name="Martin F."/>
            <person name="Nordberg H.P."/>
            <person name="Cantor M.N."/>
            <person name="Hua S.X."/>
        </authorList>
    </citation>
    <scope>NUCLEOTIDE SEQUENCE [LARGE SCALE GENOMIC DNA]</scope>
    <source>
        <strain evidence="1 2">Foug A</strain>
    </source>
</reference>
<proteinExistence type="predicted"/>
<protein>
    <submittedName>
        <fullName evidence="1">Uncharacterized protein</fullName>
    </submittedName>
</protein>
<keyword evidence="2" id="KW-1185">Reference proteome</keyword>
<gene>
    <name evidence="1" type="ORF">SCLCIDRAFT_24294</name>
</gene>
<sequence length="415" mass="47554">MYVFIIGGKVVVSPNSPVPPSSDLEPALDPTELLTKGNQLHLFDVSYPHLPYFRSPLRSGMLFLCLNYKQNTIPIVQVDRMWVIRDDVQKQWTELDKFLTSVVSKLVVKIGLLCLEVTFELLPHNIPYVEEHFLEKDAQGCAYKALRCFQHLFTWCSWAMSYFPPLDQPETGWSHLLLDAGFLPTMVQLLRDSPIGTFSLSPPRLGVVVPISHPDAMIMVPRMFPKLHQGSGQLPGETWQQFFARQEERHARIVEHESLADKAKREACTAAKRVPGRNRGARIYIWPVQVANEQVFRLCEPINRHDGVSMMENYTEKQMRYNAFDNEWDICMEFDPEGVPEPTWDEDLLELTMPRYEAPSTSSIPEPPSFQPDVFISNKVSTSVLPSPPPLNDILHRWYSFLCPTDSIPNHDSTM</sequence>
<dbReference type="Proteomes" id="UP000053989">
    <property type="component" value="Unassembled WGS sequence"/>
</dbReference>
<accession>A0A0C3AEM4</accession>
<name>A0A0C3AEM4_9AGAM</name>
<dbReference type="AlphaFoldDB" id="A0A0C3AEM4"/>
<dbReference type="HOGENOM" id="CLU_662509_0_0_1"/>